<dbReference type="EMBL" id="CAOQHR010000007">
    <property type="protein sequence ID" value="CAI6337511.1"/>
    <property type="molecule type" value="Genomic_DNA"/>
</dbReference>
<keyword evidence="2" id="KW-1185">Reference proteome</keyword>
<evidence type="ECO:0000313" key="1">
    <source>
        <dbReference type="EMBL" id="CAI6337511.1"/>
    </source>
</evidence>
<sequence>MMSTRSSPKAALLRRWIQCQFGQAVPCMKMHDPVHEPDIVSSLLPRPDFFRRAI</sequence>
<protein>
    <submittedName>
        <fullName evidence="1">Uncharacterized protein</fullName>
    </submittedName>
</protein>
<evidence type="ECO:0000313" key="2">
    <source>
        <dbReference type="Proteomes" id="UP001152607"/>
    </source>
</evidence>
<accession>A0A9W4UMD0</accession>
<comment type="caution">
    <text evidence="1">The sequence shown here is derived from an EMBL/GenBank/DDBJ whole genome shotgun (WGS) entry which is preliminary data.</text>
</comment>
<reference evidence="1" key="1">
    <citation type="submission" date="2023-01" db="EMBL/GenBank/DDBJ databases">
        <authorList>
            <person name="Van Ghelder C."/>
            <person name="Rancurel C."/>
        </authorList>
    </citation>
    <scope>NUCLEOTIDE SEQUENCE</scope>
    <source>
        <strain evidence="1">CNCM I-4278</strain>
    </source>
</reference>
<name>A0A9W4UMD0_9PLEO</name>
<organism evidence="1 2">
    <name type="scientific">Periconia digitata</name>
    <dbReference type="NCBI Taxonomy" id="1303443"/>
    <lineage>
        <taxon>Eukaryota</taxon>
        <taxon>Fungi</taxon>
        <taxon>Dikarya</taxon>
        <taxon>Ascomycota</taxon>
        <taxon>Pezizomycotina</taxon>
        <taxon>Dothideomycetes</taxon>
        <taxon>Pleosporomycetidae</taxon>
        <taxon>Pleosporales</taxon>
        <taxon>Massarineae</taxon>
        <taxon>Periconiaceae</taxon>
        <taxon>Periconia</taxon>
    </lineage>
</organism>
<dbReference type="AlphaFoldDB" id="A0A9W4UMD0"/>
<gene>
    <name evidence="1" type="ORF">PDIGIT_LOCUS10623</name>
</gene>
<proteinExistence type="predicted"/>
<dbReference type="Proteomes" id="UP001152607">
    <property type="component" value="Unassembled WGS sequence"/>
</dbReference>